<dbReference type="OrthoDB" id="751203at2"/>
<organism evidence="1 2">
    <name type="scientific">Aquirufa rosea</name>
    <dbReference type="NCBI Taxonomy" id="2509241"/>
    <lineage>
        <taxon>Bacteria</taxon>
        <taxon>Pseudomonadati</taxon>
        <taxon>Bacteroidota</taxon>
        <taxon>Cytophagia</taxon>
        <taxon>Cytophagales</taxon>
        <taxon>Flectobacillaceae</taxon>
        <taxon>Aquirufa</taxon>
    </lineage>
</organism>
<proteinExistence type="predicted"/>
<evidence type="ECO:0000313" key="1">
    <source>
        <dbReference type="EMBL" id="RXK51012.1"/>
    </source>
</evidence>
<protein>
    <recommendedName>
        <fullName evidence="3">Nucleoside-diphosphate-sugar epimerase</fullName>
    </recommendedName>
</protein>
<dbReference type="InterPro" id="IPR036291">
    <property type="entry name" value="NAD(P)-bd_dom_sf"/>
</dbReference>
<evidence type="ECO:0000313" key="2">
    <source>
        <dbReference type="Proteomes" id="UP000289455"/>
    </source>
</evidence>
<accession>A0A4Q1C1I8</accession>
<dbReference type="AlphaFoldDB" id="A0A4Q1C1I8"/>
<dbReference type="Proteomes" id="UP000289455">
    <property type="component" value="Unassembled WGS sequence"/>
</dbReference>
<sequence length="265" mass="30117">MNKLHISILGGGWIGVPLAETLVAKGYSVQMSQSSQSSLIQNKEIRLLSWRAELHMSDEAWQPMLEADILIWTIPPRRKEHGDTFYLEIITDFIRLANKRKYQKIIFLSSTSVYKSVHGVVDEQSEVEDNMMSQAEKIFMELQSPWLILRLGGLMGGNRFVAKYYSGKTIPAANHPVNYVHRVDVLEIISQSLVPSIIGIYNVVAPFHPIKSELVFKECEMRNLPKPQGSIEDAEPAKIVSSDKIIGALKYTFQYPDPLWFPLEN</sequence>
<gene>
    <name evidence="1" type="ORF">ESB04_04985</name>
</gene>
<keyword evidence="2" id="KW-1185">Reference proteome</keyword>
<dbReference type="Gene3D" id="3.40.50.720">
    <property type="entry name" value="NAD(P)-binding Rossmann-like Domain"/>
    <property type="match status" value="1"/>
</dbReference>
<name>A0A4Q1C1I8_9BACT</name>
<dbReference type="SUPFAM" id="SSF51735">
    <property type="entry name" value="NAD(P)-binding Rossmann-fold domains"/>
    <property type="match status" value="1"/>
</dbReference>
<dbReference type="EMBL" id="SDHY01000002">
    <property type="protein sequence ID" value="RXK51012.1"/>
    <property type="molecule type" value="Genomic_DNA"/>
</dbReference>
<reference evidence="1 2" key="1">
    <citation type="submission" date="2019-01" db="EMBL/GenBank/DDBJ databases">
        <title>Cytophagaceae bacterium strain CAR-16.</title>
        <authorList>
            <person name="Chen W.-M."/>
        </authorList>
    </citation>
    <scope>NUCLEOTIDE SEQUENCE [LARGE SCALE GENOMIC DNA]</scope>
    <source>
        <strain evidence="1 2">CAR-16</strain>
    </source>
</reference>
<comment type="caution">
    <text evidence="1">The sequence shown here is derived from an EMBL/GenBank/DDBJ whole genome shotgun (WGS) entry which is preliminary data.</text>
</comment>
<dbReference type="RefSeq" id="WP_129026622.1">
    <property type="nucleotide sequence ID" value="NZ_SDHY01000002.1"/>
</dbReference>
<evidence type="ECO:0008006" key="3">
    <source>
        <dbReference type="Google" id="ProtNLM"/>
    </source>
</evidence>